<reference evidence="3" key="1">
    <citation type="submission" date="2023-09" db="UniProtKB">
        <authorList>
            <consortium name="Ensembl"/>
        </authorList>
    </citation>
    <scope>IDENTIFICATION</scope>
</reference>
<evidence type="ECO:0000313" key="3">
    <source>
        <dbReference type="Ensembl" id="ENSCCNP00000019267.1"/>
    </source>
</evidence>
<proteinExistence type="predicted"/>
<dbReference type="Gene3D" id="3.80.10.10">
    <property type="entry name" value="Ribonuclease Inhibitor"/>
    <property type="match status" value="1"/>
</dbReference>
<name>A0A8C0X2D6_CASCN</name>
<keyword evidence="1" id="KW-0433">Leucine-rich repeat</keyword>
<accession>A0A8C0X2D6</accession>
<evidence type="ECO:0000256" key="2">
    <source>
        <dbReference type="ARBA" id="ARBA00022737"/>
    </source>
</evidence>
<dbReference type="InterPro" id="IPR050694">
    <property type="entry name" value="LRRC14/PRAME"/>
</dbReference>
<dbReference type="AlphaFoldDB" id="A0A8C0X2D6"/>
<evidence type="ECO:0000256" key="1">
    <source>
        <dbReference type="ARBA" id="ARBA00022614"/>
    </source>
</evidence>
<protein>
    <submittedName>
        <fullName evidence="3">Uncharacterized protein</fullName>
    </submittedName>
</protein>
<dbReference type="SUPFAM" id="SSF52047">
    <property type="entry name" value="RNI-like"/>
    <property type="match status" value="1"/>
</dbReference>
<dbReference type="Ensembl" id="ENSCCNT00000024997.1">
    <property type="protein sequence ID" value="ENSCCNP00000019267.1"/>
    <property type="gene ID" value="ENSCCNG00000019400.1"/>
</dbReference>
<dbReference type="GO" id="GO:0005737">
    <property type="term" value="C:cytoplasm"/>
    <property type="evidence" value="ECO:0007669"/>
    <property type="project" value="TreeGrafter"/>
</dbReference>
<dbReference type="InterPro" id="IPR032675">
    <property type="entry name" value="LRR_dom_sf"/>
</dbReference>
<keyword evidence="2" id="KW-0677">Repeat</keyword>
<organism evidence="3">
    <name type="scientific">Castor canadensis</name>
    <name type="common">American beaver</name>
    <dbReference type="NCBI Taxonomy" id="51338"/>
    <lineage>
        <taxon>Eukaryota</taxon>
        <taxon>Metazoa</taxon>
        <taxon>Chordata</taxon>
        <taxon>Craniata</taxon>
        <taxon>Vertebrata</taxon>
        <taxon>Euteleostomi</taxon>
        <taxon>Mammalia</taxon>
        <taxon>Eutheria</taxon>
        <taxon>Euarchontoglires</taxon>
        <taxon>Glires</taxon>
        <taxon>Rodentia</taxon>
        <taxon>Castorimorpha</taxon>
        <taxon>Castoridae</taxon>
        <taxon>Castor</taxon>
    </lineage>
</organism>
<dbReference type="PANTHER" id="PTHR14224:SF19">
    <property type="entry name" value="PRAME FAMILY MEMBER 11-RELATED"/>
    <property type="match status" value="1"/>
</dbReference>
<dbReference type="PANTHER" id="PTHR14224">
    <property type="entry name" value="SIMILAR TO PREFERENTIALLY EXPRESSED ANTIGEN IN MELANOMA-LIKE 3"/>
    <property type="match status" value="1"/>
</dbReference>
<sequence length="287" mass="32880">ILGQKLHNSHIPYSTQLDWMEEVEMNCPLMLYTLAMVAPYLGQLRILRKLRISQIFVLACISPEQYEQLVATFTSQFSKLSCLQQLCVSRAYFLHGHLQQVLRCLKTPLESLSITHCQLLSDLRHLSQCPSTSQLKYLHLQDCSLKDLRLELLGALLETLAGTLESLLLEECEITDSQLDAILPALSCCSQLTMFSFFGNRISMVTLENLLRHTARLSQLRRALYPAPLESYDPDWDTIDSERFAQVRVKLGQVLRDLRPCHNVQIGTFVCLPNKRYRFSSLDCCCH</sequence>